<gene>
    <name evidence="1" type="ORF">ALC53_07132</name>
</gene>
<evidence type="ECO:0000313" key="2">
    <source>
        <dbReference type="Proteomes" id="UP000078540"/>
    </source>
</evidence>
<sequence length="39" mass="4096">MTTGKMKSRSDRPAVSGRYAGCSGLLSTHARVPIVSCDV</sequence>
<dbReference type="AlphaFoldDB" id="A0A195BDQ4"/>
<name>A0A195BDQ4_9HYME</name>
<reference evidence="1 2" key="1">
    <citation type="submission" date="2015-09" db="EMBL/GenBank/DDBJ databases">
        <title>Atta colombica WGS genome.</title>
        <authorList>
            <person name="Nygaard S."/>
            <person name="Hu H."/>
            <person name="Boomsma J."/>
            <person name="Zhang G."/>
        </authorList>
    </citation>
    <scope>NUCLEOTIDE SEQUENCE [LARGE SCALE GENOMIC DNA]</scope>
    <source>
        <strain evidence="1">Treedump-2</strain>
        <tissue evidence="1">Whole body</tissue>
    </source>
</reference>
<proteinExistence type="predicted"/>
<organism evidence="1 2">
    <name type="scientific">Atta colombica</name>
    <dbReference type="NCBI Taxonomy" id="520822"/>
    <lineage>
        <taxon>Eukaryota</taxon>
        <taxon>Metazoa</taxon>
        <taxon>Ecdysozoa</taxon>
        <taxon>Arthropoda</taxon>
        <taxon>Hexapoda</taxon>
        <taxon>Insecta</taxon>
        <taxon>Pterygota</taxon>
        <taxon>Neoptera</taxon>
        <taxon>Endopterygota</taxon>
        <taxon>Hymenoptera</taxon>
        <taxon>Apocrita</taxon>
        <taxon>Aculeata</taxon>
        <taxon>Formicoidea</taxon>
        <taxon>Formicidae</taxon>
        <taxon>Myrmicinae</taxon>
        <taxon>Atta</taxon>
    </lineage>
</organism>
<dbReference type="Proteomes" id="UP000078540">
    <property type="component" value="Unassembled WGS sequence"/>
</dbReference>
<protein>
    <submittedName>
        <fullName evidence="1">Uncharacterized protein</fullName>
    </submittedName>
</protein>
<evidence type="ECO:0000313" key="1">
    <source>
        <dbReference type="EMBL" id="KYM82344.1"/>
    </source>
</evidence>
<keyword evidence="2" id="KW-1185">Reference proteome</keyword>
<dbReference type="EMBL" id="KQ976513">
    <property type="protein sequence ID" value="KYM82344.1"/>
    <property type="molecule type" value="Genomic_DNA"/>
</dbReference>
<accession>A0A195BDQ4</accession>